<dbReference type="EMBL" id="JPEO01000001">
    <property type="protein sequence ID" value="KFZ38929.1"/>
    <property type="molecule type" value="Genomic_DNA"/>
</dbReference>
<proteinExistence type="predicted"/>
<gene>
    <name evidence="1" type="ORF">HR45_00555</name>
</gene>
<name>A0A094JLK4_9GAMM</name>
<dbReference type="STRING" id="1515746.HR45_00555"/>
<evidence type="ECO:0000313" key="1">
    <source>
        <dbReference type="EMBL" id="KFZ38929.1"/>
    </source>
</evidence>
<comment type="caution">
    <text evidence="1">The sequence shown here is derived from an EMBL/GenBank/DDBJ whole genome shotgun (WGS) entry which is preliminary data.</text>
</comment>
<protein>
    <submittedName>
        <fullName evidence="1">4-hydroxybenzoate decarboxylase</fullName>
    </submittedName>
</protein>
<dbReference type="AlphaFoldDB" id="A0A094JLK4"/>
<dbReference type="OrthoDB" id="5877746at2"/>
<dbReference type="InterPro" id="IPR047707">
    <property type="entry name" value="VdcD-like"/>
</dbReference>
<evidence type="ECO:0000313" key="2">
    <source>
        <dbReference type="Proteomes" id="UP000029264"/>
    </source>
</evidence>
<dbReference type="Proteomes" id="UP000029264">
    <property type="component" value="Unassembled WGS sequence"/>
</dbReference>
<dbReference type="NCBIfam" id="NF041205">
    <property type="entry name" value="VdcD"/>
    <property type="match status" value="1"/>
</dbReference>
<keyword evidence="2" id="KW-1185">Reference proteome</keyword>
<organism evidence="1 2">
    <name type="scientific">Shewanella mangrovi</name>
    <dbReference type="NCBI Taxonomy" id="1515746"/>
    <lineage>
        <taxon>Bacteria</taxon>
        <taxon>Pseudomonadati</taxon>
        <taxon>Pseudomonadota</taxon>
        <taxon>Gammaproteobacteria</taxon>
        <taxon>Alteromonadales</taxon>
        <taxon>Shewanellaceae</taxon>
        <taxon>Shewanella</taxon>
    </lineage>
</organism>
<accession>A0A094JLK4</accession>
<dbReference type="eggNOG" id="ENOG5032SBW">
    <property type="taxonomic scope" value="Bacteria"/>
</dbReference>
<sequence length="78" mass="9077">MICPRCNDEHVEVLADSPVPDVWQVFQCQHCLYTWRSTEPLRRTSPEHYPEAFKMTQADIDNAPMVPSIPPLLPEDQR</sequence>
<reference evidence="1 2" key="1">
    <citation type="submission" date="2014-06" db="EMBL/GenBank/DDBJ databases">
        <title>Shewanella sp. YQH10.</title>
        <authorList>
            <person name="Liu Y."/>
            <person name="Zeng R."/>
        </authorList>
    </citation>
    <scope>NUCLEOTIDE SEQUENCE [LARGE SCALE GENOMIC DNA]</scope>
    <source>
        <strain evidence="1 2">YQH10</strain>
    </source>
</reference>
<dbReference type="RefSeq" id="WP_037438658.1">
    <property type="nucleotide sequence ID" value="NZ_JPEO01000001.1"/>
</dbReference>
<dbReference type="Pfam" id="PF26358">
    <property type="entry name" value="EcdD_BsdD_detox"/>
    <property type="match status" value="1"/>
</dbReference>